<protein>
    <recommendedName>
        <fullName evidence="3">Glutamyl-tRNA synthetase</fullName>
    </recommendedName>
</protein>
<evidence type="ECO:0008006" key="3">
    <source>
        <dbReference type="Google" id="ProtNLM"/>
    </source>
</evidence>
<organism evidence="1 2">
    <name type="scientific">Zasmidium cellare</name>
    <name type="common">Wine cellar mold</name>
    <name type="synonym">Racodium cellare</name>
    <dbReference type="NCBI Taxonomy" id="395010"/>
    <lineage>
        <taxon>Eukaryota</taxon>
        <taxon>Fungi</taxon>
        <taxon>Dikarya</taxon>
        <taxon>Ascomycota</taxon>
        <taxon>Pezizomycotina</taxon>
        <taxon>Dothideomycetes</taxon>
        <taxon>Dothideomycetidae</taxon>
        <taxon>Mycosphaerellales</taxon>
        <taxon>Mycosphaerellaceae</taxon>
        <taxon>Zasmidium</taxon>
    </lineage>
</organism>
<accession>A0ABR0EU86</accession>
<sequence>MPRNTPNFDEARRKIYAAHDEDPNKHTTSDGQQIPYETHYSHKMESYLNKRKPDASDVLKLAICGQHFRRWEVPRDSYPMTKIGYHTWRTALKKRQAKLVGSILDECGYPIDQTERCIALIEKEGLKQGEEEVQVLEDVACLVFLDDQFDQFKDKHDGDKIVNILKKTWVKMSKEGQDMALEIPMTDECKALVGKALAG</sequence>
<evidence type="ECO:0000313" key="1">
    <source>
        <dbReference type="EMBL" id="KAK4505187.1"/>
    </source>
</evidence>
<proteinExistence type="predicted"/>
<dbReference type="Proteomes" id="UP001305779">
    <property type="component" value="Unassembled WGS sequence"/>
</dbReference>
<reference evidence="1 2" key="1">
    <citation type="journal article" date="2023" name="G3 (Bethesda)">
        <title>A chromosome-level genome assembly of Zasmidium syzygii isolated from banana leaves.</title>
        <authorList>
            <person name="van Westerhoven A.C."/>
            <person name="Mehrabi R."/>
            <person name="Talebi R."/>
            <person name="Steentjes M.B.F."/>
            <person name="Corcolon B."/>
            <person name="Chong P.A."/>
            <person name="Kema G.H.J."/>
            <person name="Seidl M.F."/>
        </authorList>
    </citation>
    <scope>NUCLEOTIDE SEQUENCE [LARGE SCALE GENOMIC DNA]</scope>
    <source>
        <strain evidence="1 2">P124</strain>
    </source>
</reference>
<dbReference type="Pfam" id="PF13875">
    <property type="entry name" value="DUF4202"/>
    <property type="match status" value="1"/>
</dbReference>
<comment type="caution">
    <text evidence="1">The sequence shown here is derived from an EMBL/GenBank/DDBJ whole genome shotgun (WGS) entry which is preliminary data.</text>
</comment>
<dbReference type="PANTHER" id="PTHR41729:SF1">
    <property type="entry name" value="GLUTAMYL-TRNA SYNTHETASE"/>
    <property type="match status" value="1"/>
</dbReference>
<evidence type="ECO:0000313" key="2">
    <source>
        <dbReference type="Proteomes" id="UP001305779"/>
    </source>
</evidence>
<name>A0ABR0EU86_ZASCE</name>
<gene>
    <name evidence="1" type="ORF">PRZ48_003150</name>
</gene>
<keyword evidence="2" id="KW-1185">Reference proteome</keyword>
<dbReference type="PANTHER" id="PTHR41729">
    <property type="entry name" value="GLUTAMYL-TRNA SYNTHETASE"/>
    <property type="match status" value="1"/>
</dbReference>
<dbReference type="InterPro" id="IPR025255">
    <property type="entry name" value="DUF4202"/>
</dbReference>
<dbReference type="EMBL" id="JAXOVC010000002">
    <property type="protein sequence ID" value="KAK4505187.1"/>
    <property type="molecule type" value="Genomic_DNA"/>
</dbReference>